<sequence>MEGTFTPSTVTKNFFVDSVSASHRGQCFGLSDMYGSRMRKAYVGDAKVHDTNFAFLTTTLAKLHTKLYEPKYFVTYQKDVSVDVGGGFVDYVSYYTVDWAGIMNEFRNVVGNNANYIPRVNAGLNQKRVNVFTFEVAYDLRFIELEKMKKLTLQKSIQDIYSNAIVAGWDLFVQKVAYTGIEGTTGMFNSDNVLVTTIDNSSATAANSGFKGMSDADVVAFFNGVFETYLLNSGMNISIMPDTFLVPTFVGSDLSSRFSALYTNTLRKFILDHNLGSDESSGEVKIKIESRPALNDMGTGKHGRIVAYKNDKDFVRLDMPYPMQHYITLPNIDKMSYTSAFVGQVSEIQMPYNTNNAEFGVVSYWDFTK</sequence>
<proteinExistence type="predicted"/>
<organism evidence="1">
    <name type="scientific">Phage sp. ctqZP6</name>
    <dbReference type="NCBI Taxonomy" id="2828010"/>
    <lineage>
        <taxon>Viruses</taxon>
    </lineage>
</organism>
<accession>A0A8S5SHU0</accession>
<reference evidence="1" key="1">
    <citation type="journal article" date="2021" name="Proc. Natl. Acad. Sci. U.S.A.">
        <title>A Catalog of Tens of Thousands of Viruses from Human Metagenomes Reveals Hidden Associations with Chronic Diseases.</title>
        <authorList>
            <person name="Tisza M.J."/>
            <person name="Buck C.B."/>
        </authorList>
    </citation>
    <scope>NUCLEOTIDE SEQUENCE</scope>
    <source>
        <strain evidence="1">CtqZP6</strain>
    </source>
</reference>
<protein>
    <submittedName>
        <fullName evidence="1">Major capsid protein</fullName>
    </submittedName>
</protein>
<evidence type="ECO:0000313" key="1">
    <source>
        <dbReference type="EMBL" id="DAF50565.1"/>
    </source>
</evidence>
<dbReference type="Pfam" id="PF09950">
    <property type="entry name" value="Major_capside"/>
    <property type="match status" value="1"/>
</dbReference>
<dbReference type="InterPro" id="IPR020049">
    <property type="entry name" value="Major_capsid-like"/>
</dbReference>
<name>A0A8S5SHU0_9VIRU</name>
<dbReference type="EMBL" id="BK032598">
    <property type="protein sequence ID" value="DAF50565.1"/>
    <property type="molecule type" value="Genomic_DNA"/>
</dbReference>